<reference evidence="2" key="1">
    <citation type="journal article" name="BMC Genomics">
        <title>Long-read sequencing and de novo genome assembly of marine medaka (Oryzias melastigma).</title>
        <authorList>
            <person name="Liang P."/>
            <person name="Saqib H.S.A."/>
            <person name="Ni X."/>
            <person name="Shen Y."/>
        </authorList>
    </citation>
    <scope>NUCLEOTIDE SEQUENCE</scope>
    <source>
        <strain evidence="2">Bigg-433</strain>
    </source>
</reference>
<evidence type="ECO:0000313" key="3">
    <source>
        <dbReference type="Proteomes" id="UP000646548"/>
    </source>
</evidence>
<feature type="transmembrane region" description="Helical" evidence="1">
    <location>
        <begin position="85"/>
        <end position="102"/>
    </location>
</feature>
<evidence type="ECO:0000256" key="1">
    <source>
        <dbReference type="SAM" id="Phobius"/>
    </source>
</evidence>
<name>A0A834C6N2_ORYME</name>
<proteinExistence type="predicted"/>
<sequence>MPTALKVCARVFKCETRNVLEAEESGSRPESWTPSCSGSQIVAPLIGPLVPSDSRRRLGPPPPPACACLLCVWSSAERAAASRPLCKLVFALIVALPWLWGAKTLKH</sequence>
<protein>
    <submittedName>
        <fullName evidence="2">Uncharacterized protein</fullName>
    </submittedName>
</protein>
<comment type="caution">
    <text evidence="2">The sequence shown here is derived from an EMBL/GenBank/DDBJ whole genome shotgun (WGS) entry which is preliminary data.</text>
</comment>
<accession>A0A834C6N2</accession>
<keyword evidence="1" id="KW-0812">Transmembrane</keyword>
<organism evidence="2 3">
    <name type="scientific">Oryzias melastigma</name>
    <name type="common">Marine medaka</name>
    <dbReference type="NCBI Taxonomy" id="30732"/>
    <lineage>
        <taxon>Eukaryota</taxon>
        <taxon>Metazoa</taxon>
        <taxon>Chordata</taxon>
        <taxon>Craniata</taxon>
        <taxon>Vertebrata</taxon>
        <taxon>Euteleostomi</taxon>
        <taxon>Actinopterygii</taxon>
        <taxon>Neopterygii</taxon>
        <taxon>Teleostei</taxon>
        <taxon>Neoteleostei</taxon>
        <taxon>Acanthomorphata</taxon>
        <taxon>Ovalentaria</taxon>
        <taxon>Atherinomorphae</taxon>
        <taxon>Beloniformes</taxon>
        <taxon>Adrianichthyidae</taxon>
        <taxon>Oryziinae</taxon>
        <taxon>Oryzias</taxon>
    </lineage>
</organism>
<gene>
    <name evidence="2" type="ORF">FQA47_019416</name>
</gene>
<dbReference type="EMBL" id="WKFB01000415">
    <property type="protein sequence ID" value="KAF6723760.1"/>
    <property type="molecule type" value="Genomic_DNA"/>
</dbReference>
<dbReference type="AlphaFoldDB" id="A0A834C6N2"/>
<evidence type="ECO:0000313" key="2">
    <source>
        <dbReference type="EMBL" id="KAF6723760.1"/>
    </source>
</evidence>
<keyword evidence="1" id="KW-0472">Membrane</keyword>
<keyword evidence="1" id="KW-1133">Transmembrane helix</keyword>
<dbReference type="Proteomes" id="UP000646548">
    <property type="component" value="Unassembled WGS sequence"/>
</dbReference>